<dbReference type="KEGG" id="mph:MLP_26250"/>
<dbReference type="HOGENOM" id="CLU_021802_2_4_11"/>
<evidence type="ECO:0000256" key="4">
    <source>
        <dbReference type="ARBA" id="ARBA00022571"/>
    </source>
</evidence>
<dbReference type="Gene3D" id="3.40.630.10">
    <property type="entry name" value="Zn peptidases"/>
    <property type="match status" value="1"/>
</dbReference>
<dbReference type="NCBIfam" id="NF005710">
    <property type="entry name" value="PRK07522.1"/>
    <property type="match status" value="1"/>
</dbReference>
<keyword evidence="8" id="KW-0862">Zinc</keyword>
<dbReference type="eggNOG" id="COG0624">
    <property type="taxonomic scope" value="Bacteria"/>
</dbReference>
<dbReference type="EMBL" id="AP012204">
    <property type="protein sequence ID" value="BAK35639.1"/>
    <property type="molecule type" value="Genomic_DNA"/>
</dbReference>
<dbReference type="PANTHER" id="PTHR43808:SF31">
    <property type="entry name" value="N-ACETYL-L-CITRULLINE DEACETYLASE"/>
    <property type="match status" value="1"/>
</dbReference>
<dbReference type="STRING" id="1032480.MLP_26250"/>
<dbReference type="InterPro" id="IPR002933">
    <property type="entry name" value="Peptidase_M20"/>
</dbReference>
<evidence type="ECO:0000256" key="1">
    <source>
        <dbReference type="ARBA" id="ARBA00001947"/>
    </source>
</evidence>
<dbReference type="Pfam" id="PF01546">
    <property type="entry name" value="Peptidase_M20"/>
    <property type="match status" value="1"/>
</dbReference>
<dbReference type="InterPro" id="IPR011650">
    <property type="entry name" value="Peptidase_M20_dimer"/>
</dbReference>
<dbReference type="PANTHER" id="PTHR43808">
    <property type="entry name" value="ACETYLORNITHINE DEACETYLASE"/>
    <property type="match status" value="1"/>
</dbReference>
<dbReference type="OrthoDB" id="7055905at2"/>
<comment type="similarity">
    <text evidence="2">Belongs to the peptidase M20A family. ArgE subfamily.</text>
</comment>
<dbReference type="NCBIfam" id="TIGR01892">
    <property type="entry name" value="AcOrn-deacetyl"/>
    <property type="match status" value="1"/>
</dbReference>
<sequence length="388" mass="41034">MTPASLPWIERLVCLDTTSRDSNLTLIEVVADELRRHGIEPSIFPTPDGQKANLVATVPAADGTRTGGVVLSGHTDVVPVDGQPWSSDPFVPEIRDGRLYGRGTADMKSFIAVVIDQLPQLVAARLSQPVHIALTYDEELGCLGGDAIVREITELGIAPRLCFVGEPTSMRVIRAHKSSNVIDVAFHGVAAHSSLTPQGCNAIHHAATLITFMHGLAEQWRAEGPYDEGYLVPYTTAGVNVIHGGIASNTVPSLCQLQLDYRTIAAVDPKDVLAQIRAKAAEIEVAMQAEQPSAKVEVSVAAAVPGLENGPDSEAAALAGRLGAEASDDKVTYGTEAGQFASIGVDTVVCGPGDIAQAHAPDEYVELAQIEECERFIVALISHLSEDS</sequence>
<dbReference type="GO" id="GO:0006526">
    <property type="term" value="P:L-arginine biosynthetic process"/>
    <property type="evidence" value="ECO:0007669"/>
    <property type="project" value="UniProtKB-KW"/>
</dbReference>
<dbReference type="Gene3D" id="3.30.70.360">
    <property type="match status" value="1"/>
</dbReference>
<dbReference type="SUPFAM" id="SSF53187">
    <property type="entry name" value="Zn-dependent exopeptidases"/>
    <property type="match status" value="1"/>
</dbReference>
<evidence type="ECO:0000256" key="5">
    <source>
        <dbReference type="ARBA" id="ARBA00022605"/>
    </source>
</evidence>
<accession>F5XH07</accession>
<name>F5XH07_MICPN</name>
<gene>
    <name evidence="11" type="primary">argE</name>
    <name evidence="11" type="ordered locus">MLP_26250</name>
</gene>
<evidence type="ECO:0000313" key="11">
    <source>
        <dbReference type="EMBL" id="BAK35639.1"/>
    </source>
</evidence>
<protein>
    <submittedName>
        <fullName evidence="11">Acetylornithine deacetylase</fullName>
        <ecNumber evidence="11">3.5.1.16</ecNumber>
    </submittedName>
</protein>
<evidence type="ECO:0000256" key="7">
    <source>
        <dbReference type="ARBA" id="ARBA00022801"/>
    </source>
</evidence>
<organism evidence="11 12">
    <name type="scientific">Microlunatus phosphovorus (strain ATCC 700054 / DSM 10555 / JCM 9379 / NBRC 101784 / NCIMB 13414 / VKM Ac-1990 / NM-1)</name>
    <dbReference type="NCBI Taxonomy" id="1032480"/>
    <lineage>
        <taxon>Bacteria</taxon>
        <taxon>Bacillati</taxon>
        <taxon>Actinomycetota</taxon>
        <taxon>Actinomycetes</taxon>
        <taxon>Propionibacteriales</taxon>
        <taxon>Propionibacteriaceae</taxon>
        <taxon>Microlunatus</taxon>
    </lineage>
</organism>
<dbReference type="CDD" id="cd03894">
    <property type="entry name" value="M20_ArgE"/>
    <property type="match status" value="1"/>
</dbReference>
<evidence type="ECO:0000256" key="8">
    <source>
        <dbReference type="ARBA" id="ARBA00022833"/>
    </source>
</evidence>
<dbReference type="InterPro" id="IPR010169">
    <property type="entry name" value="AcOrn-deacetyl"/>
</dbReference>
<keyword evidence="4" id="KW-0055">Arginine biosynthesis</keyword>
<dbReference type="RefSeq" id="WP_013863508.1">
    <property type="nucleotide sequence ID" value="NC_015635.1"/>
</dbReference>
<evidence type="ECO:0000313" key="12">
    <source>
        <dbReference type="Proteomes" id="UP000007947"/>
    </source>
</evidence>
<feature type="domain" description="Peptidase M20 dimerisation" evidence="10">
    <location>
        <begin position="175"/>
        <end position="283"/>
    </location>
</feature>
<dbReference type="Proteomes" id="UP000007947">
    <property type="component" value="Chromosome"/>
</dbReference>
<evidence type="ECO:0000259" key="10">
    <source>
        <dbReference type="Pfam" id="PF07687"/>
    </source>
</evidence>
<dbReference type="PROSITE" id="PS00759">
    <property type="entry name" value="ARGE_DAPE_CPG2_2"/>
    <property type="match status" value="1"/>
</dbReference>
<dbReference type="SUPFAM" id="SSF55031">
    <property type="entry name" value="Bacterial exopeptidase dimerisation domain"/>
    <property type="match status" value="1"/>
</dbReference>
<evidence type="ECO:0000256" key="3">
    <source>
        <dbReference type="ARBA" id="ARBA00022490"/>
    </source>
</evidence>
<keyword evidence="3" id="KW-0963">Cytoplasm</keyword>
<proteinExistence type="inferred from homology"/>
<evidence type="ECO:0000256" key="2">
    <source>
        <dbReference type="ARBA" id="ARBA00005691"/>
    </source>
</evidence>
<dbReference type="InterPro" id="IPR050072">
    <property type="entry name" value="Peptidase_M20A"/>
</dbReference>
<evidence type="ECO:0000256" key="6">
    <source>
        <dbReference type="ARBA" id="ARBA00022723"/>
    </source>
</evidence>
<reference evidence="11 12" key="1">
    <citation type="submission" date="2011-05" db="EMBL/GenBank/DDBJ databases">
        <title>Whole genome sequence of Microlunatus phosphovorus NM-1.</title>
        <authorList>
            <person name="Hosoyama A."/>
            <person name="Sasaki K."/>
            <person name="Harada T."/>
            <person name="Igarashi R."/>
            <person name="Kawakoshi A."/>
            <person name="Sasagawa M."/>
            <person name="Fukada J."/>
            <person name="Nakamura S."/>
            <person name="Katano Y."/>
            <person name="Hanada S."/>
            <person name="Kamagata Y."/>
            <person name="Nakamura N."/>
            <person name="Yamazaki S."/>
            <person name="Fujita N."/>
        </authorList>
    </citation>
    <scope>NUCLEOTIDE SEQUENCE [LARGE SCALE GENOMIC DNA]</scope>
    <source>
        <strain evidence="12">ATCC 700054 / DSM 10555 / JCM 9379 / NBRC 101784 / NCIMB 13414 / VKM Ac-1990 / NM-1</strain>
    </source>
</reference>
<dbReference type="Pfam" id="PF07687">
    <property type="entry name" value="M20_dimer"/>
    <property type="match status" value="1"/>
</dbReference>
<dbReference type="AlphaFoldDB" id="F5XH07"/>
<evidence type="ECO:0000256" key="9">
    <source>
        <dbReference type="ARBA" id="ARBA00023285"/>
    </source>
</evidence>
<keyword evidence="7 11" id="KW-0378">Hydrolase</keyword>
<dbReference type="GO" id="GO:0046872">
    <property type="term" value="F:metal ion binding"/>
    <property type="evidence" value="ECO:0007669"/>
    <property type="project" value="UniProtKB-KW"/>
</dbReference>
<keyword evidence="6" id="KW-0479">Metal-binding</keyword>
<dbReference type="InterPro" id="IPR001261">
    <property type="entry name" value="ArgE/DapE_CS"/>
</dbReference>
<comment type="cofactor">
    <cofactor evidence="1">
        <name>Zn(2+)</name>
        <dbReference type="ChEBI" id="CHEBI:29105"/>
    </cofactor>
</comment>
<dbReference type="InterPro" id="IPR036264">
    <property type="entry name" value="Bact_exopeptidase_dim_dom"/>
</dbReference>
<keyword evidence="12" id="KW-1185">Reference proteome</keyword>
<keyword evidence="9" id="KW-0170">Cobalt</keyword>
<keyword evidence="5" id="KW-0028">Amino-acid biosynthesis</keyword>
<dbReference type="GO" id="GO:0008777">
    <property type="term" value="F:acetylornithine deacetylase activity"/>
    <property type="evidence" value="ECO:0007669"/>
    <property type="project" value="UniProtKB-EC"/>
</dbReference>
<dbReference type="EC" id="3.5.1.16" evidence="11"/>